<proteinExistence type="predicted"/>
<protein>
    <recommendedName>
        <fullName evidence="2">DUF1456 domain-containing protein</fullName>
    </recommendedName>
</protein>
<dbReference type="AlphaFoldDB" id="A0A1W1C597"/>
<evidence type="ECO:0000313" key="1">
    <source>
        <dbReference type="EMBL" id="SFV61048.1"/>
    </source>
</evidence>
<accession>A0A1W1C597</accession>
<name>A0A1W1C597_9ZZZZ</name>
<dbReference type="PANTHER" id="PTHR37805">
    <property type="entry name" value="CYTOPLASMIC PROTEIN-RELATED"/>
    <property type="match status" value="1"/>
</dbReference>
<dbReference type="Pfam" id="PF07308">
    <property type="entry name" value="DUF1456"/>
    <property type="match status" value="2"/>
</dbReference>
<dbReference type="EMBL" id="FPHG01000045">
    <property type="protein sequence ID" value="SFV61048.1"/>
    <property type="molecule type" value="Genomic_DNA"/>
</dbReference>
<gene>
    <name evidence="1" type="ORF">MNB_SV-9-626</name>
</gene>
<dbReference type="PANTHER" id="PTHR37805:SF1">
    <property type="entry name" value="CYTOPLASMIC PROTEIN"/>
    <property type="match status" value="1"/>
</dbReference>
<sequence>MLNLTNEILYKITTALDLDNEKIIKIYSIGNYNMLPLHLENLLKKSQDDGFEICNYEELGTFIDALIIFKRGKSSKKRDDEVIELTNNLILKKLRIALELKESEIEIIFGLADIELTKQQLSSLFRNENNKNFKLCSDELLISFLDGLNEFYFVGEIE</sequence>
<dbReference type="InterPro" id="IPR009921">
    <property type="entry name" value="YehS-like"/>
</dbReference>
<reference evidence="1" key="1">
    <citation type="submission" date="2016-10" db="EMBL/GenBank/DDBJ databases">
        <authorList>
            <person name="de Groot N.N."/>
        </authorList>
    </citation>
    <scope>NUCLEOTIDE SEQUENCE</scope>
</reference>
<evidence type="ECO:0008006" key="2">
    <source>
        <dbReference type="Google" id="ProtNLM"/>
    </source>
</evidence>
<organism evidence="1">
    <name type="scientific">hydrothermal vent metagenome</name>
    <dbReference type="NCBI Taxonomy" id="652676"/>
    <lineage>
        <taxon>unclassified sequences</taxon>
        <taxon>metagenomes</taxon>
        <taxon>ecological metagenomes</taxon>
    </lineage>
</organism>